<dbReference type="InterPro" id="IPR003795">
    <property type="entry name" value="DUF192"/>
</dbReference>
<dbReference type="EMBL" id="JABXXR010000144">
    <property type="protein sequence ID" value="NVN41553.1"/>
    <property type="molecule type" value="Genomic_DNA"/>
</dbReference>
<sequence length="158" mass="16837">MVALLACGGVAAVAAHADDMSEPTQAQAELPREPLTITSADKVAHVFSVEVARSRREQEVGEMFRTTLADDRGMLFVWPYAQQSDMWMKNTLVPLDIVSINADGTINAITENAVPRSLAQIQSDGPVIATLELAGGVTARLGIRVGDKVTGKALPTHD</sequence>
<organism evidence="2 3">
    <name type="scientific">Ameyamaea chiangmaiensis</name>
    <dbReference type="NCBI Taxonomy" id="442969"/>
    <lineage>
        <taxon>Bacteria</taxon>
        <taxon>Pseudomonadati</taxon>
        <taxon>Pseudomonadota</taxon>
        <taxon>Alphaproteobacteria</taxon>
        <taxon>Acetobacterales</taxon>
        <taxon>Acetobacteraceae</taxon>
        <taxon>Ameyamaea</taxon>
    </lineage>
</organism>
<dbReference type="PANTHER" id="PTHR37953:SF1">
    <property type="entry name" value="UPF0127 PROTEIN MJ1496"/>
    <property type="match status" value="1"/>
</dbReference>
<evidence type="ECO:0000256" key="1">
    <source>
        <dbReference type="SAM" id="SignalP"/>
    </source>
</evidence>
<evidence type="ECO:0000313" key="3">
    <source>
        <dbReference type="Proteomes" id="UP000585665"/>
    </source>
</evidence>
<keyword evidence="3" id="KW-1185">Reference proteome</keyword>
<name>A0A850PFE4_9PROT</name>
<dbReference type="InterPro" id="IPR038695">
    <property type="entry name" value="Saro_0823-like_sf"/>
</dbReference>
<reference evidence="2 3" key="1">
    <citation type="submission" date="2020-06" db="EMBL/GenBank/DDBJ databases">
        <title>Description of novel acetic acid bacteria.</title>
        <authorList>
            <person name="Sombolestani A."/>
        </authorList>
    </citation>
    <scope>NUCLEOTIDE SEQUENCE [LARGE SCALE GENOMIC DNA]</scope>
    <source>
        <strain evidence="2 3">LMG 27010</strain>
    </source>
</reference>
<feature type="chain" id="PRO_5032735592" evidence="1">
    <location>
        <begin position="18"/>
        <end position="158"/>
    </location>
</feature>
<comment type="caution">
    <text evidence="2">The sequence shown here is derived from an EMBL/GenBank/DDBJ whole genome shotgun (WGS) entry which is preliminary data.</text>
</comment>
<dbReference type="Pfam" id="PF02643">
    <property type="entry name" value="DUF192"/>
    <property type="match status" value="1"/>
</dbReference>
<dbReference type="RefSeq" id="WP_176614442.1">
    <property type="nucleotide sequence ID" value="NZ_JABXXR010000144.1"/>
</dbReference>
<dbReference type="Gene3D" id="2.60.120.1140">
    <property type="entry name" value="Protein of unknown function DUF192"/>
    <property type="match status" value="1"/>
</dbReference>
<accession>A0A850PFE4</accession>
<keyword evidence="1" id="KW-0732">Signal</keyword>
<dbReference type="PANTHER" id="PTHR37953">
    <property type="entry name" value="UPF0127 PROTEIN MJ1496"/>
    <property type="match status" value="1"/>
</dbReference>
<proteinExistence type="predicted"/>
<protein>
    <submittedName>
        <fullName evidence="2">DUF192 domain-containing protein</fullName>
    </submittedName>
</protein>
<evidence type="ECO:0000313" key="2">
    <source>
        <dbReference type="EMBL" id="NVN41553.1"/>
    </source>
</evidence>
<feature type="signal peptide" evidence="1">
    <location>
        <begin position="1"/>
        <end position="17"/>
    </location>
</feature>
<dbReference type="AlphaFoldDB" id="A0A850PFE4"/>
<dbReference type="Proteomes" id="UP000585665">
    <property type="component" value="Unassembled WGS sequence"/>
</dbReference>
<gene>
    <name evidence="2" type="ORF">HUK82_13410</name>
</gene>